<evidence type="ECO:0000259" key="1">
    <source>
        <dbReference type="PROSITE" id="PS50931"/>
    </source>
</evidence>
<accession>A0A972GKN7</accession>
<proteinExistence type="predicted"/>
<feature type="domain" description="HTH lysR-type" evidence="1">
    <location>
        <begin position="14"/>
        <end position="46"/>
    </location>
</feature>
<reference evidence="2" key="1">
    <citation type="submission" date="2019-10" db="EMBL/GenBank/DDBJ databases">
        <title>Description of Paenibacillus glebae sp. nov.</title>
        <authorList>
            <person name="Carlier A."/>
            <person name="Qi S."/>
        </authorList>
    </citation>
    <scope>NUCLEOTIDE SEQUENCE</scope>
    <source>
        <strain evidence="2">LMG 31456</strain>
    </source>
</reference>
<dbReference type="PROSITE" id="PS50931">
    <property type="entry name" value="HTH_LYSR"/>
    <property type="match status" value="1"/>
</dbReference>
<protein>
    <submittedName>
        <fullName evidence="2">LysR family transcriptional regulator</fullName>
    </submittedName>
</protein>
<organism evidence="2 3">
    <name type="scientific">Paenibacillus foliorum</name>
    <dbReference type="NCBI Taxonomy" id="2654974"/>
    <lineage>
        <taxon>Bacteria</taxon>
        <taxon>Bacillati</taxon>
        <taxon>Bacillota</taxon>
        <taxon>Bacilli</taxon>
        <taxon>Bacillales</taxon>
        <taxon>Paenibacillaceae</taxon>
        <taxon>Paenibacillus</taxon>
    </lineage>
</organism>
<gene>
    <name evidence="2" type="ORF">GC093_04685</name>
</gene>
<dbReference type="InterPro" id="IPR000847">
    <property type="entry name" value="LysR_HTH_N"/>
</dbReference>
<dbReference type="EMBL" id="WHOD01000016">
    <property type="protein sequence ID" value="NOU92531.1"/>
    <property type="molecule type" value="Genomic_DNA"/>
</dbReference>
<dbReference type="Pfam" id="PF00126">
    <property type="entry name" value="HTH_1"/>
    <property type="match status" value="1"/>
</dbReference>
<dbReference type="AlphaFoldDB" id="A0A972GKN7"/>
<dbReference type="SUPFAM" id="SSF46785">
    <property type="entry name" value="Winged helix' DNA-binding domain"/>
    <property type="match status" value="1"/>
</dbReference>
<dbReference type="InterPro" id="IPR036388">
    <property type="entry name" value="WH-like_DNA-bd_sf"/>
</dbReference>
<evidence type="ECO:0000313" key="2">
    <source>
        <dbReference type="EMBL" id="NOU92531.1"/>
    </source>
</evidence>
<dbReference type="Proteomes" id="UP000641588">
    <property type="component" value="Unassembled WGS sequence"/>
</dbReference>
<dbReference type="Gene3D" id="1.10.10.10">
    <property type="entry name" value="Winged helix-like DNA-binding domain superfamily/Winged helix DNA-binding domain"/>
    <property type="match status" value="1"/>
</dbReference>
<sequence length="46" mass="5194">MQFIPFSYVRSSDMDIHQLQCVIEIVHCGSFTKAAATLHITRPTIS</sequence>
<keyword evidence="3" id="KW-1185">Reference proteome</keyword>
<evidence type="ECO:0000313" key="3">
    <source>
        <dbReference type="Proteomes" id="UP000641588"/>
    </source>
</evidence>
<comment type="caution">
    <text evidence="2">The sequence shown here is derived from an EMBL/GenBank/DDBJ whole genome shotgun (WGS) entry which is preliminary data.</text>
</comment>
<dbReference type="InterPro" id="IPR036390">
    <property type="entry name" value="WH_DNA-bd_sf"/>
</dbReference>
<name>A0A972GKN7_9BACL</name>
<dbReference type="GO" id="GO:0003700">
    <property type="term" value="F:DNA-binding transcription factor activity"/>
    <property type="evidence" value="ECO:0007669"/>
    <property type="project" value="InterPro"/>
</dbReference>